<feature type="domain" description="Sigma-54 factor interaction" evidence="10">
    <location>
        <begin position="145"/>
        <end position="374"/>
    </location>
</feature>
<dbReference type="Pfam" id="PF25601">
    <property type="entry name" value="AAA_lid_14"/>
    <property type="match status" value="1"/>
</dbReference>
<dbReference type="EMBL" id="QNRK01000006">
    <property type="protein sequence ID" value="RBP16110.1"/>
    <property type="molecule type" value="Genomic_DNA"/>
</dbReference>
<dbReference type="InterPro" id="IPR011006">
    <property type="entry name" value="CheY-like_superfamily"/>
</dbReference>
<evidence type="ECO:0000313" key="13">
    <source>
        <dbReference type="Proteomes" id="UP000253529"/>
    </source>
</evidence>
<evidence type="ECO:0000259" key="10">
    <source>
        <dbReference type="PROSITE" id="PS50045"/>
    </source>
</evidence>
<dbReference type="SUPFAM" id="SSF52172">
    <property type="entry name" value="CheY-like"/>
    <property type="match status" value="1"/>
</dbReference>
<evidence type="ECO:0000256" key="4">
    <source>
        <dbReference type="ARBA" id="ARBA00023015"/>
    </source>
</evidence>
<dbReference type="Gene3D" id="3.40.50.2300">
    <property type="match status" value="1"/>
</dbReference>
<feature type="modified residue" description="4-aspartylphosphate" evidence="8">
    <location>
        <position position="56"/>
    </location>
</feature>
<keyword evidence="4" id="KW-0805">Transcription regulation</keyword>
<dbReference type="PROSITE" id="PS50110">
    <property type="entry name" value="RESPONSE_REGULATORY"/>
    <property type="match status" value="1"/>
</dbReference>
<dbReference type="Pfam" id="PF00158">
    <property type="entry name" value="Sigma54_activat"/>
    <property type="match status" value="1"/>
</dbReference>
<keyword evidence="3" id="KW-0902">Two-component regulatory system</keyword>
<feature type="domain" description="Response regulatory" evidence="11">
    <location>
        <begin position="7"/>
        <end position="121"/>
    </location>
</feature>
<dbReference type="CDD" id="cd00009">
    <property type="entry name" value="AAA"/>
    <property type="match status" value="1"/>
</dbReference>
<evidence type="ECO:0000256" key="2">
    <source>
        <dbReference type="ARBA" id="ARBA00022840"/>
    </source>
</evidence>
<reference evidence="12 13" key="1">
    <citation type="submission" date="2018-06" db="EMBL/GenBank/DDBJ databases">
        <title>Genomic Encyclopedia of Type Strains, Phase IV (KMG-IV): sequencing the most valuable type-strain genomes for metagenomic binning, comparative biology and taxonomic classification.</title>
        <authorList>
            <person name="Goeker M."/>
        </authorList>
    </citation>
    <scope>NUCLEOTIDE SEQUENCE [LARGE SCALE GENOMIC DNA]</scope>
    <source>
        <strain evidence="12 13">DSM 24875</strain>
    </source>
</reference>
<evidence type="ECO:0000256" key="9">
    <source>
        <dbReference type="SAM" id="MobiDB-lite"/>
    </source>
</evidence>
<protein>
    <submittedName>
        <fullName evidence="12">Two-component system repressor protein LuxO</fullName>
    </submittedName>
</protein>
<proteinExistence type="predicted"/>
<keyword evidence="13" id="KW-1185">Reference proteome</keyword>
<dbReference type="Gene3D" id="3.40.50.300">
    <property type="entry name" value="P-loop containing nucleotide triphosphate hydrolases"/>
    <property type="match status" value="1"/>
</dbReference>
<dbReference type="PROSITE" id="PS00688">
    <property type="entry name" value="SIGMA54_INTERACT_3"/>
    <property type="match status" value="1"/>
</dbReference>
<keyword evidence="2" id="KW-0067">ATP-binding</keyword>
<dbReference type="Gene3D" id="1.10.8.60">
    <property type="match status" value="1"/>
</dbReference>
<dbReference type="GO" id="GO:0000160">
    <property type="term" value="P:phosphorelay signal transduction system"/>
    <property type="evidence" value="ECO:0007669"/>
    <property type="project" value="UniProtKB-KW"/>
</dbReference>
<dbReference type="FunFam" id="3.40.50.300:FF:000006">
    <property type="entry name" value="DNA-binding transcriptional regulator NtrC"/>
    <property type="match status" value="1"/>
</dbReference>
<dbReference type="InterPro" id="IPR009057">
    <property type="entry name" value="Homeodomain-like_sf"/>
</dbReference>
<evidence type="ECO:0000259" key="11">
    <source>
        <dbReference type="PROSITE" id="PS50110"/>
    </source>
</evidence>
<evidence type="ECO:0000256" key="7">
    <source>
        <dbReference type="ARBA" id="ARBA00023163"/>
    </source>
</evidence>
<keyword evidence="8" id="KW-0597">Phosphoprotein</keyword>
<comment type="caution">
    <text evidence="12">The sequence shown here is derived from an EMBL/GenBank/DDBJ whole genome shotgun (WGS) entry which is preliminary data.</text>
</comment>
<dbReference type="OrthoDB" id="9761019at2"/>
<dbReference type="Gene3D" id="1.10.10.60">
    <property type="entry name" value="Homeodomain-like"/>
    <property type="match status" value="1"/>
</dbReference>
<dbReference type="InterPro" id="IPR058031">
    <property type="entry name" value="AAA_lid_NorR"/>
</dbReference>
<dbReference type="GO" id="GO:0005524">
    <property type="term" value="F:ATP binding"/>
    <property type="evidence" value="ECO:0007669"/>
    <property type="project" value="UniProtKB-KW"/>
</dbReference>
<gene>
    <name evidence="12" type="ORF">DFR50_10672</name>
</gene>
<evidence type="ECO:0000256" key="5">
    <source>
        <dbReference type="ARBA" id="ARBA00023125"/>
    </source>
</evidence>
<evidence type="ECO:0000256" key="6">
    <source>
        <dbReference type="ARBA" id="ARBA00023159"/>
    </source>
</evidence>
<dbReference type="PROSITE" id="PS00676">
    <property type="entry name" value="SIGMA54_INTERACT_2"/>
    <property type="match status" value="1"/>
</dbReference>
<dbReference type="GO" id="GO:0043565">
    <property type="term" value="F:sequence-specific DNA binding"/>
    <property type="evidence" value="ECO:0007669"/>
    <property type="project" value="InterPro"/>
</dbReference>
<keyword evidence="7" id="KW-0804">Transcription</keyword>
<evidence type="ECO:0000313" key="12">
    <source>
        <dbReference type="EMBL" id="RBP16110.1"/>
    </source>
</evidence>
<name>A0A366FPZ0_9HYPH</name>
<keyword evidence="6" id="KW-0010">Activator</keyword>
<dbReference type="InterPro" id="IPR025944">
    <property type="entry name" value="Sigma_54_int_dom_CS"/>
</dbReference>
<dbReference type="PANTHER" id="PTHR32071">
    <property type="entry name" value="TRANSCRIPTIONAL REGULATORY PROTEIN"/>
    <property type="match status" value="1"/>
</dbReference>
<keyword evidence="5" id="KW-0238">DNA-binding</keyword>
<evidence type="ECO:0000256" key="1">
    <source>
        <dbReference type="ARBA" id="ARBA00022741"/>
    </source>
</evidence>
<dbReference type="InterPro" id="IPR027417">
    <property type="entry name" value="P-loop_NTPase"/>
</dbReference>
<dbReference type="InterPro" id="IPR025943">
    <property type="entry name" value="Sigma_54_int_dom_ATP-bd_2"/>
</dbReference>
<keyword evidence="1" id="KW-0547">Nucleotide-binding</keyword>
<dbReference type="SUPFAM" id="SSF46689">
    <property type="entry name" value="Homeodomain-like"/>
    <property type="match status" value="1"/>
</dbReference>
<dbReference type="InterPro" id="IPR002197">
    <property type="entry name" value="HTH_Fis"/>
</dbReference>
<feature type="region of interest" description="Disordered" evidence="9">
    <location>
        <begin position="394"/>
        <end position="417"/>
    </location>
</feature>
<dbReference type="PANTHER" id="PTHR32071:SF117">
    <property type="entry name" value="PTS-DEPENDENT DIHYDROXYACETONE KINASE OPERON REGULATORY PROTEIN-RELATED"/>
    <property type="match status" value="1"/>
</dbReference>
<sequence length="473" mass="51498">MNAHQPTVLIVEDVPALAASYSAFLSREPVFVHTVSNGAEALAYLERRPVAVAVLDVHLPDMNGLEILHRIRAMGAPADVIVITAEGSVKLAVEAMREGAFDFIVKPFSKDRLVVTVRNALEHRRLSDRLEEVVEQSGEGPPGRLIGQSLAMQVVYRILRSAAPTNATVFITGESGVGKELCAEALHKLSKRKDGPFVPVNCAAIPKDLMESEIFGHVKGAFTGASSDRKGAALLADGGTLFLDEIGEMDLGMQTKLLRFLQEKTVQRVGEDNLRRADVRIVCATNRDPQAEVMAGRFREDLFYRLHVVPLELPPLRERDGDVLLLSRHFLELFAKEDGKALRAFSPEAEAVMLAYPWPGNVRQLQNVIRSMVVLNDGDVVTLDMLPKTMWSRHATPPAPAPQAVQAPPQAPPPATPLAAAEIRPLEDVIRCAIEGAIDACGGSIPRAAAALQVSPSTIYRRVEGWRTGELPK</sequence>
<dbReference type="SMART" id="SM00382">
    <property type="entry name" value="AAA"/>
    <property type="match status" value="1"/>
</dbReference>
<dbReference type="RefSeq" id="WP_113888559.1">
    <property type="nucleotide sequence ID" value="NZ_QNRK01000006.1"/>
</dbReference>
<dbReference type="Pfam" id="PF02954">
    <property type="entry name" value="HTH_8"/>
    <property type="match status" value="1"/>
</dbReference>
<organism evidence="12 13">
    <name type="scientific">Roseiarcus fermentans</name>
    <dbReference type="NCBI Taxonomy" id="1473586"/>
    <lineage>
        <taxon>Bacteria</taxon>
        <taxon>Pseudomonadati</taxon>
        <taxon>Pseudomonadota</taxon>
        <taxon>Alphaproteobacteria</taxon>
        <taxon>Hyphomicrobiales</taxon>
        <taxon>Roseiarcaceae</taxon>
        <taxon>Roseiarcus</taxon>
    </lineage>
</organism>
<dbReference type="CDD" id="cd17572">
    <property type="entry name" value="REC_NtrC1-like"/>
    <property type="match status" value="1"/>
</dbReference>
<dbReference type="SUPFAM" id="SSF52540">
    <property type="entry name" value="P-loop containing nucleoside triphosphate hydrolases"/>
    <property type="match status" value="1"/>
</dbReference>
<evidence type="ECO:0000256" key="8">
    <source>
        <dbReference type="PROSITE-ProRule" id="PRU00169"/>
    </source>
</evidence>
<dbReference type="SMART" id="SM00448">
    <property type="entry name" value="REC"/>
    <property type="match status" value="1"/>
</dbReference>
<dbReference type="PROSITE" id="PS50045">
    <property type="entry name" value="SIGMA54_INTERACT_4"/>
    <property type="match status" value="1"/>
</dbReference>
<dbReference type="Proteomes" id="UP000253529">
    <property type="component" value="Unassembled WGS sequence"/>
</dbReference>
<dbReference type="GO" id="GO:0006355">
    <property type="term" value="P:regulation of DNA-templated transcription"/>
    <property type="evidence" value="ECO:0007669"/>
    <property type="project" value="InterPro"/>
</dbReference>
<dbReference type="InterPro" id="IPR003593">
    <property type="entry name" value="AAA+_ATPase"/>
</dbReference>
<accession>A0A366FPZ0</accession>
<dbReference type="Pfam" id="PF00072">
    <property type="entry name" value="Response_reg"/>
    <property type="match status" value="1"/>
</dbReference>
<evidence type="ECO:0000256" key="3">
    <source>
        <dbReference type="ARBA" id="ARBA00023012"/>
    </source>
</evidence>
<dbReference type="InterPro" id="IPR001789">
    <property type="entry name" value="Sig_transdc_resp-reg_receiver"/>
</dbReference>
<dbReference type="InterPro" id="IPR002078">
    <property type="entry name" value="Sigma_54_int"/>
</dbReference>
<dbReference type="AlphaFoldDB" id="A0A366FPZ0"/>